<protein>
    <recommendedName>
        <fullName evidence="3">Autotransporter outer membrane beta-barrel domain-containing protein</fullName>
    </recommendedName>
</protein>
<dbReference type="EMBL" id="ALVD01000028">
    <property type="protein sequence ID" value="EJU06691.1"/>
    <property type="molecule type" value="Genomic_DNA"/>
</dbReference>
<name>A0ABN0GXK2_9FUSO</name>
<feature type="non-terminal residue" evidence="1">
    <location>
        <position position="107"/>
    </location>
</feature>
<proteinExistence type="predicted"/>
<gene>
    <name evidence="1" type="ORF">B437_11154</name>
</gene>
<organism evidence="1 2">
    <name type="scientific">Fusobacterium hwasookii ChDC F128</name>
    <dbReference type="NCBI Taxonomy" id="1216362"/>
    <lineage>
        <taxon>Bacteria</taxon>
        <taxon>Fusobacteriati</taxon>
        <taxon>Fusobacteriota</taxon>
        <taxon>Fusobacteriia</taxon>
        <taxon>Fusobacteriales</taxon>
        <taxon>Fusobacteriaceae</taxon>
        <taxon>Fusobacterium</taxon>
    </lineage>
</organism>
<dbReference type="Proteomes" id="UP000004829">
    <property type="component" value="Unassembled WGS sequence"/>
</dbReference>
<accession>A0ABN0GXK2</accession>
<evidence type="ECO:0008006" key="3">
    <source>
        <dbReference type="Google" id="ProtNLM"/>
    </source>
</evidence>
<comment type="caution">
    <text evidence="1">The sequence shown here is derived from an EMBL/GenBank/DDBJ whole genome shotgun (WGS) entry which is preliminary data.</text>
</comment>
<dbReference type="RefSeq" id="WP_005920039.1">
    <property type="nucleotide sequence ID" value="NZ_ALVD01000028.1"/>
</dbReference>
<feature type="non-terminal residue" evidence="1">
    <location>
        <position position="1"/>
    </location>
</feature>
<evidence type="ECO:0000313" key="1">
    <source>
        <dbReference type="EMBL" id="EJU06691.1"/>
    </source>
</evidence>
<evidence type="ECO:0000313" key="2">
    <source>
        <dbReference type="Proteomes" id="UP000004829"/>
    </source>
</evidence>
<sequence length="107" mass="10540">TSTGEIKLGTTHSTGIFGENVSTITNEGKITGNSNIVGVVGIASDKSKVTNNNGATITLQGKSSTGIFGKNGSTVSNAGKIEAKTAVPTNSTEGLVGIALNASTGTN</sequence>
<keyword evidence="2" id="KW-1185">Reference proteome</keyword>
<reference evidence="2" key="1">
    <citation type="journal article" date="2012" name="J. Bacteriol.">
        <title>Draft Genome Sequence of Fusobacterium nucleatum ChDC F128, Isolated from a Periodontitis Lesion.</title>
        <authorList>
            <person name="Park S.N."/>
            <person name="Kong S.W."/>
            <person name="Kim H.S."/>
            <person name="Park M.S."/>
            <person name="Lee J.W."/>
            <person name="Cho E."/>
            <person name="Lim Y.K."/>
            <person name="Choi M.H."/>
            <person name="Chang Y.H."/>
            <person name="Shin J.H."/>
            <person name="Park H.S."/>
            <person name="Choi S.H."/>
            <person name="Kook J.K."/>
        </authorList>
    </citation>
    <scope>NUCLEOTIDE SEQUENCE [LARGE SCALE GENOMIC DNA]</scope>
    <source>
        <strain evidence="2">ChDC F128</strain>
    </source>
</reference>